<dbReference type="AlphaFoldDB" id="C0R914"/>
<geneLocation type="plasmid" evidence="1 2">
    <name>VS116_lp28-3</name>
</geneLocation>
<accession>C0R914</accession>
<protein>
    <submittedName>
        <fullName evidence="1">Uncharacterized protein</fullName>
    </submittedName>
</protein>
<reference evidence="1 2" key="1">
    <citation type="journal article" date="2012" name="J. Bacteriol.">
        <title>Whole-Genome Sequences of Borrelia bissettii, Borrelia valaisiana, and Borrelia spielmanii.</title>
        <authorList>
            <person name="Schutzer S.E."/>
            <person name="Fraser-Liggett C.M."/>
            <person name="Qiu W.G."/>
            <person name="Kraiczy P."/>
            <person name="Mongodin E.F."/>
            <person name="Dunn J.J."/>
            <person name="Luft B.J."/>
            <person name="Casjens S.R."/>
        </authorList>
    </citation>
    <scope>NUCLEOTIDE SEQUENCE [LARGE SCALE GENOMIC DNA]</scope>
    <source>
        <strain evidence="1 2">VS116</strain>
        <plasmid evidence="1">VS116_lp28-3</plasmid>
    </source>
</reference>
<organism evidence="1 2">
    <name type="scientific">Borreliella valaisiana VS116</name>
    <dbReference type="NCBI Taxonomy" id="445987"/>
    <lineage>
        <taxon>Bacteria</taxon>
        <taxon>Pseudomonadati</taxon>
        <taxon>Spirochaetota</taxon>
        <taxon>Spirochaetia</taxon>
        <taxon>Spirochaetales</taxon>
        <taxon>Borreliaceae</taxon>
        <taxon>Borreliella</taxon>
    </lineage>
</organism>
<evidence type="ECO:0000313" key="2">
    <source>
        <dbReference type="Proteomes" id="UP000006163"/>
    </source>
</evidence>
<gene>
    <name evidence="1" type="ORF">BVAVS116_H0099</name>
</gene>
<keyword evidence="1" id="KW-0614">Plasmid</keyword>
<evidence type="ECO:0000313" key="1">
    <source>
        <dbReference type="EMBL" id="ACN52934.1"/>
    </source>
</evidence>
<dbReference type="EMBL" id="CP001440">
    <property type="protein sequence ID" value="ACN52934.1"/>
    <property type="molecule type" value="Genomic_DNA"/>
</dbReference>
<keyword evidence="2" id="KW-1185">Reference proteome</keyword>
<name>C0R914_BORVA</name>
<proteinExistence type="predicted"/>
<dbReference type="HOGENOM" id="CLU_3180922_0_0_12"/>
<sequence>MSKKTKIFVFTTRNCRVFRYFNYHDLCPYIIQFDKKILLKKNRILY</sequence>
<dbReference type="Proteomes" id="UP000006163">
    <property type="component" value="Plasmid VS116_lp28-3"/>
</dbReference>